<protein>
    <submittedName>
        <fullName evidence="2">Uncharacterized protein</fullName>
    </submittedName>
</protein>
<dbReference type="EMBL" id="JAOTJC010000013">
    <property type="protein sequence ID" value="MCU7555834.1"/>
    <property type="molecule type" value="Genomic_DNA"/>
</dbReference>
<dbReference type="RefSeq" id="WP_262995894.1">
    <property type="nucleotide sequence ID" value="NZ_JAOTJC010000013.1"/>
</dbReference>
<keyword evidence="1" id="KW-0732">Signal</keyword>
<evidence type="ECO:0000313" key="2">
    <source>
        <dbReference type="EMBL" id="MCU7555834.1"/>
    </source>
</evidence>
<evidence type="ECO:0000256" key="1">
    <source>
        <dbReference type="SAM" id="SignalP"/>
    </source>
</evidence>
<comment type="caution">
    <text evidence="2">The sequence shown here is derived from an EMBL/GenBank/DDBJ whole genome shotgun (WGS) entry which is preliminary data.</text>
</comment>
<gene>
    <name evidence="2" type="ORF">OCL06_14685</name>
</gene>
<sequence length="67" mass="7114">MKKLVKISVFAVIGLLSNTVTAFQSTPDRSNKVFGDICSVAPWACGMTISGGNGDGFEPEKPKPIEK</sequence>
<evidence type="ECO:0000313" key="3">
    <source>
        <dbReference type="Proteomes" id="UP001209257"/>
    </source>
</evidence>
<feature type="signal peptide" evidence="1">
    <location>
        <begin position="1"/>
        <end position="22"/>
    </location>
</feature>
<keyword evidence="3" id="KW-1185">Reference proteome</keyword>
<name>A0ABT2VS12_9ALTE</name>
<accession>A0ABT2VS12</accession>
<reference evidence="3" key="1">
    <citation type="submission" date="2023-07" db="EMBL/GenBank/DDBJ databases">
        <title>Study on multiphase classification of strain Alteromonas salexigens isolated from the Yellow Sea.</title>
        <authorList>
            <person name="Sun L."/>
        </authorList>
    </citation>
    <scope>NUCLEOTIDE SEQUENCE [LARGE SCALE GENOMIC DNA]</scope>
    <source>
        <strain evidence="3">ASW11-19</strain>
    </source>
</reference>
<proteinExistence type="predicted"/>
<feature type="chain" id="PRO_5046035354" evidence="1">
    <location>
        <begin position="23"/>
        <end position="67"/>
    </location>
</feature>
<organism evidence="2 3">
    <name type="scientific">Alteromonas salexigens</name>
    <dbReference type="NCBI Taxonomy" id="2982530"/>
    <lineage>
        <taxon>Bacteria</taxon>
        <taxon>Pseudomonadati</taxon>
        <taxon>Pseudomonadota</taxon>
        <taxon>Gammaproteobacteria</taxon>
        <taxon>Alteromonadales</taxon>
        <taxon>Alteromonadaceae</taxon>
        <taxon>Alteromonas/Salinimonas group</taxon>
        <taxon>Alteromonas</taxon>
    </lineage>
</organism>
<dbReference type="Proteomes" id="UP001209257">
    <property type="component" value="Unassembled WGS sequence"/>
</dbReference>